<dbReference type="eggNOG" id="ENOG5032YB2">
    <property type="taxonomic scope" value="Bacteria"/>
</dbReference>
<dbReference type="EMBL" id="CP000934">
    <property type="protein sequence ID" value="ACE85831.1"/>
    <property type="molecule type" value="Genomic_DNA"/>
</dbReference>
<dbReference type="AlphaFoldDB" id="B3PJB7"/>
<feature type="domain" description="DUF4136" evidence="1">
    <location>
        <begin position="25"/>
        <end position="189"/>
    </location>
</feature>
<dbReference type="RefSeq" id="WP_012487829.1">
    <property type="nucleotide sequence ID" value="NC_010995.1"/>
</dbReference>
<dbReference type="Pfam" id="PF13590">
    <property type="entry name" value="DUF4136"/>
    <property type="match status" value="1"/>
</dbReference>
<dbReference type="OrthoDB" id="118896at2"/>
<gene>
    <name evidence="2" type="ordered locus">CJA_2229</name>
</gene>
<dbReference type="PROSITE" id="PS51257">
    <property type="entry name" value="PROKAR_LIPOPROTEIN"/>
    <property type="match status" value="1"/>
</dbReference>
<name>B3PJB7_CELJU</name>
<proteinExistence type="predicted"/>
<dbReference type="Gene3D" id="3.30.160.670">
    <property type="match status" value="1"/>
</dbReference>
<keyword evidence="3" id="KW-1185">Reference proteome</keyword>
<accession>B3PJB7</accession>
<reference evidence="2 3" key="1">
    <citation type="journal article" date="2008" name="J. Bacteriol.">
        <title>Insights into plant cell wall degradation from the genome sequence of the soil bacterium Cellvibrio japonicus.</title>
        <authorList>
            <person name="Deboy R.T."/>
            <person name="Mongodin E.F."/>
            <person name="Fouts D.E."/>
            <person name="Tailford L.E."/>
            <person name="Khouri H."/>
            <person name="Emerson J.B."/>
            <person name="Mohamoud Y."/>
            <person name="Watkins K."/>
            <person name="Henrissat B."/>
            <person name="Gilbert H.J."/>
            <person name="Nelson K.E."/>
        </authorList>
    </citation>
    <scope>NUCLEOTIDE SEQUENCE [LARGE SCALE GENOMIC DNA]</scope>
    <source>
        <strain evidence="2 3">Ueda107</strain>
    </source>
</reference>
<dbReference type="InterPro" id="IPR025411">
    <property type="entry name" value="DUF4136"/>
</dbReference>
<sequence length="191" mass="21790">MKRSVIGGFLVLVMLLVGCSTKPYVETDYESGYDFSQLKTFKVAETRQDVKENLLISPFTLSHIHTAVDAELAKRYQAPAADSKPDFVVNYHVVVEEKIDPRSYNELYGYGWYGRGYYYPYPRPFFYGVNSGVRVYEQGSLIIDIVDGKTDKPLWRGVSQKRLSRGLSPQKQREILSMAVTEVLAKFPPVK</sequence>
<evidence type="ECO:0000313" key="3">
    <source>
        <dbReference type="Proteomes" id="UP000001036"/>
    </source>
</evidence>
<dbReference type="KEGG" id="cja:CJA_2229"/>
<evidence type="ECO:0000313" key="2">
    <source>
        <dbReference type="EMBL" id="ACE85831.1"/>
    </source>
</evidence>
<keyword evidence="2" id="KW-0449">Lipoprotein</keyword>
<dbReference type="HOGENOM" id="CLU_113282_0_1_6"/>
<evidence type="ECO:0000259" key="1">
    <source>
        <dbReference type="Pfam" id="PF13590"/>
    </source>
</evidence>
<organism evidence="2 3">
    <name type="scientific">Cellvibrio japonicus (strain Ueda107)</name>
    <name type="common">Pseudomonas fluorescens subsp. cellulosa</name>
    <dbReference type="NCBI Taxonomy" id="498211"/>
    <lineage>
        <taxon>Bacteria</taxon>
        <taxon>Pseudomonadati</taxon>
        <taxon>Pseudomonadota</taxon>
        <taxon>Gammaproteobacteria</taxon>
        <taxon>Cellvibrionales</taxon>
        <taxon>Cellvibrionaceae</taxon>
        <taxon>Cellvibrio</taxon>
    </lineage>
</organism>
<protein>
    <submittedName>
        <fullName evidence="2">Putative lipoprotein</fullName>
    </submittedName>
</protein>
<dbReference type="STRING" id="498211.CJA_2229"/>
<dbReference type="Proteomes" id="UP000001036">
    <property type="component" value="Chromosome"/>
</dbReference>